<dbReference type="EMBL" id="JBAFVH010000001">
    <property type="protein sequence ID" value="MFG1370669.1"/>
    <property type="molecule type" value="Genomic_DNA"/>
</dbReference>
<evidence type="ECO:0000313" key="2">
    <source>
        <dbReference type="EMBL" id="MFG1370669.1"/>
    </source>
</evidence>
<feature type="transmembrane region" description="Helical" evidence="1">
    <location>
        <begin position="56"/>
        <end position="77"/>
    </location>
</feature>
<reference evidence="2 3" key="1">
    <citation type="submission" date="2024-02" db="EMBL/GenBank/DDBJ databases">
        <title>Expansion and revision of Xanthobacter and proposal of Roseixanthobacter gen. nov.</title>
        <authorList>
            <person name="Soltysiak M.P.M."/>
            <person name="Jalihal A."/>
            <person name="Ory A."/>
            <person name="Chrisophersen C."/>
            <person name="Lee A.D."/>
            <person name="Boulton J."/>
            <person name="Springer M."/>
        </authorList>
    </citation>
    <scope>NUCLEOTIDE SEQUENCE [LARGE SCALE GENOMIC DNA]</scope>
    <source>
        <strain evidence="2 3">23A</strain>
    </source>
</reference>
<feature type="transmembrane region" description="Helical" evidence="1">
    <location>
        <begin position="26"/>
        <end position="44"/>
    </location>
</feature>
<feature type="transmembrane region" description="Helical" evidence="1">
    <location>
        <begin position="98"/>
        <end position="120"/>
    </location>
</feature>
<protein>
    <submittedName>
        <fullName evidence="2">Uncharacterized protein</fullName>
    </submittedName>
</protein>
<dbReference type="RefSeq" id="WP_393990757.1">
    <property type="nucleotide sequence ID" value="NZ_JBAFVH010000001.1"/>
</dbReference>
<evidence type="ECO:0000256" key="1">
    <source>
        <dbReference type="SAM" id="Phobius"/>
    </source>
</evidence>
<dbReference type="Proteomes" id="UP001604002">
    <property type="component" value="Unassembled WGS sequence"/>
</dbReference>
<keyword evidence="1" id="KW-0812">Transmembrane</keyword>
<proteinExistence type="predicted"/>
<comment type="caution">
    <text evidence="2">The sequence shown here is derived from an EMBL/GenBank/DDBJ whole genome shotgun (WGS) entry which is preliminary data.</text>
</comment>
<keyword evidence="1" id="KW-1133">Transmembrane helix</keyword>
<accession>A0ABW6ZPL3</accession>
<organism evidence="2 3">
    <name type="scientific">Xanthobacter oligotrophicus</name>
    <dbReference type="NCBI Taxonomy" id="2607286"/>
    <lineage>
        <taxon>Bacteria</taxon>
        <taxon>Pseudomonadati</taxon>
        <taxon>Pseudomonadota</taxon>
        <taxon>Alphaproteobacteria</taxon>
        <taxon>Hyphomicrobiales</taxon>
        <taxon>Xanthobacteraceae</taxon>
        <taxon>Xanthobacter</taxon>
    </lineage>
</organism>
<sequence length="125" mass="13602">MTTAPRGEPADRPTGARRIPSRQLPWLAPGFCIWFSALVFVYVLHSMGCAFGWSAATIRLSLSLALIVHLALIGVLWRLQARRGSNPAFGRAGTFLHWIIVGTLVSALVKIVFTLGPILFLTACT</sequence>
<gene>
    <name evidence="2" type="ORF">V5F32_00670</name>
</gene>
<evidence type="ECO:0000313" key="3">
    <source>
        <dbReference type="Proteomes" id="UP001604002"/>
    </source>
</evidence>
<name>A0ABW6ZPL3_9HYPH</name>
<keyword evidence="3" id="KW-1185">Reference proteome</keyword>
<keyword evidence="1" id="KW-0472">Membrane</keyword>